<dbReference type="AlphaFoldDB" id="H6L8E5"/>
<evidence type="ECO:0000256" key="1">
    <source>
        <dbReference type="ARBA" id="ARBA00006640"/>
    </source>
</evidence>
<evidence type="ECO:0000256" key="2">
    <source>
        <dbReference type="ARBA" id="ARBA00022980"/>
    </source>
</evidence>
<dbReference type="Gene3D" id="1.20.5.1150">
    <property type="entry name" value="Ribosomal protein S8"/>
    <property type="match status" value="1"/>
</dbReference>
<evidence type="ECO:0000313" key="8">
    <source>
        <dbReference type="Proteomes" id="UP000007519"/>
    </source>
</evidence>
<keyword evidence="8" id="KW-1185">Reference proteome</keyword>
<dbReference type="STRING" id="984262.SGRA_3793"/>
<keyword evidence="2 5" id="KW-0689">Ribosomal protein</keyword>
<protein>
    <recommendedName>
        <fullName evidence="4 5">Small ribosomal subunit protein bS21</fullName>
    </recommendedName>
</protein>
<evidence type="ECO:0000256" key="3">
    <source>
        <dbReference type="ARBA" id="ARBA00023274"/>
    </source>
</evidence>
<dbReference type="GO" id="GO:0006412">
    <property type="term" value="P:translation"/>
    <property type="evidence" value="ECO:0007669"/>
    <property type="project" value="UniProtKB-UniRule"/>
</dbReference>
<dbReference type="RefSeq" id="WP_002661178.1">
    <property type="nucleotide sequence ID" value="NC_016940.1"/>
</dbReference>
<evidence type="ECO:0000256" key="6">
    <source>
        <dbReference type="RuleBase" id="RU000667"/>
    </source>
</evidence>
<comment type="similarity">
    <text evidence="1 5 6">Belongs to the bacterial ribosomal protein bS21 family.</text>
</comment>
<dbReference type="GO" id="GO:0003735">
    <property type="term" value="F:structural constituent of ribosome"/>
    <property type="evidence" value="ECO:0007669"/>
    <property type="project" value="InterPro"/>
</dbReference>
<evidence type="ECO:0000313" key="7">
    <source>
        <dbReference type="EMBL" id="AFC26509.1"/>
    </source>
</evidence>
<dbReference type="NCBIfam" id="TIGR00030">
    <property type="entry name" value="S21p"/>
    <property type="match status" value="1"/>
</dbReference>
<sequence>MLIIKVKDNEPIDRALRRYKRKVRNTKLLREFRKRKHFEKKSVQRRHEVLKAIYKDEKERAMED</sequence>
<dbReference type="GO" id="GO:0005840">
    <property type="term" value="C:ribosome"/>
    <property type="evidence" value="ECO:0007669"/>
    <property type="project" value="UniProtKB-KW"/>
</dbReference>
<dbReference type="HOGENOM" id="CLU_159258_2_1_10"/>
<dbReference type="KEGG" id="sgn:SGRA_3793"/>
<dbReference type="eggNOG" id="COG0828">
    <property type="taxonomic scope" value="Bacteria"/>
</dbReference>
<dbReference type="PRINTS" id="PR00976">
    <property type="entry name" value="RIBOSOMALS21"/>
</dbReference>
<keyword evidence="3 5" id="KW-0687">Ribonucleoprotein</keyword>
<name>H6L8E5_SAPGL</name>
<dbReference type="Proteomes" id="UP000007519">
    <property type="component" value="Chromosome"/>
</dbReference>
<reference evidence="7 8" key="1">
    <citation type="journal article" date="2012" name="Stand. Genomic Sci.">
        <title>Complete genome sequencing and analysis of Saprospira grandis str. Lewin, a predatory marine bacterium.</title>
        <authorList>
            <person name="Saw J.H."/>
            <person name="Yuryev A."/>
            <person name="Kanbe M."/>
            <person name="Hou S."/>
            <person name="Young A.G."/>
            <person name="Aizawa S."/>
            <person name="Alam M."/>
        </authorList>
    </citation>
    <scope>NUCLEOTIDE SEQUENCE [LARGE SCALE GENOMIC DNA]</scope>
    <source>
        <strain evidence="7 8">Lewin</strain>
    </source>
</reference>
<dbReference type="HAMAP" id="MF_00358">
    <property type="entry name" value="Ribosomal_bS21"/>
    <property type="match status" value="1"/>
</dbReference>
<proteinExistence type="inferred from homology"/>
<dbReference type="InterPro" id="IPR001911">
    <property type="entry name" value="Ribosomal_bS21"/>
</dbReference>
<dbReference type="InterPro" id="IPR038380">
    <property type="entry name" value="Ribosomal_bS21_sf"/>
</dbReference>
<gene>
    <name evidence="5" type="primary">rpsU</name>
    <name evidence="7" type="ordered locus">SGRA_3793</name>
</gene>
<evidence type="ECO:0000256" key="5">
    <source>
        <dbReference type="HAMAP-Rule" id="MF_00358"/>
    </source>
</evidence>
<evidence type="ECO:0000256" key="4">
    <source>
        <dbReference type="ARBA" id="ARBA00035135"/>
    </source>
</evidence>
<organism evidence="7 8">
    <name type="scientific">Saprospira grandis (strain Lewin)</name>
    <dbReference type="NCBI Taxonomy" id="984262"/>
    <lineage>
        <taxon>Bacteria</taxon>
        <taxon>Pseudomonadati</taxon>
        <taxon>Bacteroidota</taxon>
        <taxon>Saprospiria</taxon>
        <taxon>Saprospirales</taxon>
        <taxon>Saprospiraceae</taxon>
        <taxon>Saprospira</taxon>
    </lineage>
</organism>
<dbReference type="GO" id="GO:1990904">
    <property type="term" value="C:ribonucleoprotein complex"/>
    <property type="evidence" value="ECO:0007669"/>
    <property type="project" value="UniProtKB-KW"/>
</dbReference>
<dbReference type="EMBL" id="CP002831">
    <property type="protein sequence ID" value="AFC26509.1"/>
    <property type="molecule type" value="Genomic_DNA"/>
</dbReference>
<dbReference type="Pfam" id="PF01165">
    <property type="entry name" value="Ribosomal_S21"/>
    <property type="match status" value="1"/>
</dbReference>
<accession>H6L8E5</accession>